<dbReference type="GO" id="GO:0005524">
    <property type="term" value="F:ATP binding"/>
    <property type="evidence" value="ECO:0007669"/>
    <property type="project" value="InterPro"/>
</dbReference>
<protein>
    <submittedName>
        <fullName evidence="2">AAA family ATPase</fullName>
    </submittedName>
</protein>
<dbReference type="AlphaFoldDB" id="A0A848DA42"/>
<evidence type="ECO:0000259" key="1">
    <source>
        <dbReference type="Pfam" id="PF13304"/>
    </source>
</evidence>
<name>A0A848DA42_9EURY</name>
<evidence type="ECO:0000313" key="2">
    <source>
        <dbReference type="EMBL" id="NMG83436.1"/>
    </source>
</evidence>
<dbReference type="SUPFAM" id="SSF52540">
    <property type="entry name" value="P-loop containing nucleoside triphosphate hydrolases"/>
    <property type="match status" value="1"/>
</dbReference>
<dbReference type="Pfam" id="PF13304">
    <property type="entry name" value="AAA_21"/>
    <property type="match status" value="1"/>
</dbReference>
<gene>
    <name evidence="2" type="ORF">GIS02_04435</name>
</gene>
<dbReference type="GO" id="GO:0016887">
    <property type="term" value="F:ATP hydrolysis activity"/>
    <property type="evidence" value="ECO:0007669"/>
    <property type="project" value="InterPro"/>
</dbReference>
<reference evidence="2" key="1">
    <citation type="journal article" date="2020" name="MBio">
        <title>'Candidatus Ethanoperedens,' a Thermophilic Genus of Archaea Mediating the Anaerobic Oxidation of Ethane.</title>
        <authorList>
            <person name="Hahn C.J."/>
            <person name="Laso-Perez R."/>
            <person name="Vulcano F."/>
            <person name="Vaziourakis K.M."/>
            <person name="Stokke R."/>
            <person name="Steen I.H."/>
            <person name="Teske A."/>
            <person name="Boetius A."/>
            <person name="Liebeke M."/>
            <person name="Amann R."/>
            <person name="Knittel K."/>
            <person name="Wegener G."/>
        </authorList>
    </citation>
    <scope>NUCLEOTIDE SEQUENCE</scope>
    <source>
        <strain evidence="2">GoM-Arc1-LC-WB58</strain>
    </source>
</reference>
<dbReference type="EMBL" id="WNEG01000082">
    <property type="protein sequence ID" value="NMG83436.1"/>
    <property type="molecule type" value="Genomic_DNA"/>
</dbReference>
<organism evidence="2 3">
    <name type="scientific">Candidatus Ethanoperedens thermophilum</name>
    <dbReference type="NCBI Taxonomy" id="2766897"/>
    <lineage>
        <taxon>Archaea</taxon>
        <taxon>Methanobacteriati</taxon>
        <taxon>Methanobacteriota</taxon>
        <taxon>Stenosarchaea group</taxon>
        <taxon>Methanomicrobia</taxon>
        <taxon>Methanosarcinales</taxon>
        <taxon>Methanosarcinales incertae sedis</taxon>
        <taxon>GOM Arc I cluster</taxon>
        <taxon>Candidatus Ethanoperedens</taxon>
    </lineage>
</organism>
<dbReference type="Gene3D" id="3.40.50.300">
    <property type="entry name" value="P-loop containing nucleotide triphosphate hydrolases"/>
    <property type="match status" value="1"/>
</dbReference>
<dbReference type="PANTHER" id="PTHR40396:SF1">
    <property type="entry name" value="ATPASE AAA-TYPE CORE DOMAIN-CONTAINING PROTEIN"/>
    <property type="match status" value="1"/>
</dbReference>
<dbReference type="InterPro" id="IPR027417">
    <property type="entry name" value="P-loop_NTPase"/>
</dbReference>
<accession>A0A848DA42</accession>
<feature type="domain" description="ATPase AAA-type core" evidence="1">
    <location>
        <begin position="47"/>
        <end position="363"/>
    </location>
</feature>
<dbReference type="PANTHER" id="PTHR40396">
    <property type="entry name" value="ATPASE-LIKE PROTEIN"/>
    <property type="match status" value="1"/>
</dbReference>
<dbReference type="Proteomes" id="UP000606580">
    <property type="component" value="Unassembled WGS sequence"/>
</dbReference>
<evidence type="ECO:0000313" key="3">
    <source>
        <dbReference type="Proteomes" id="UP000606580"/>
    </source>
</evidence>
<proteinExistence type="predicted"/>
<dbReference type="InterPro" id="IPR003959">
    <property type="entry name" value="ATPase_AAA_core"/>
</dbReference>
<comment type="caution">
    <text evidence="2">The sequence shown here is derived from an EMBL/GenBank/DDBJ whole genome shotgun (WGS) entry which is preliminary data.</text>
</comment>
<sequence>MLIEFNVQNFRSIKEEVTFSLVASADNSLDNNLIKTDLLRDNLLRSAVIYGANASGKSNVILAFNFLKIFVETAHTFQKGTKINYSPFKLDKKCLSKPSKFEVVFIKNNIKYVYGVSLNSEKIIDEYLYYYPKDRKALIFERKDTNNYRFTIDRKEQKFISEKTLDNVLYLSNSTQLNYDKTSEAFDWFKDNLGIIGTTDHPRLIDYTIHKFSEDEKTKKFILKALSEADLGINDISVSIEKILIDEIPTPIRERFKAVMSGGDRKLEKIDIKTIHKVIDETGNEDYVKFDFKEESEGTKRLFSLIGPWIDSLNNGRVLIVDELDTKLHHLLNVFLIKLFNDPTQNKNNAQLIFTTHNTNLLDLDIFRRDQIWFTEKNPSKGSTDLYSLIEFKPRKDKNIQKGYLAGRYGAIPFISDDRIF</sequence>